<dbReference type="Gene3D" id="1.20.5.340">
    <property type="match status" value="1"/>
</dbReference>
<feature type="region of interest" description="Disordered" evidence="2">
    <location>
        <begin position="1442"/>
        <end position="1480"/>
    </location>
</feature>
<dbReference type="InterPro" id="IPR024845">
    <property type="entry name" value="NHS-like"/>
</dbReference>
<evidence type="ECO:0000259" key="3">
    <source>
        <dbReference type="PROSITE" id="PS51457"/>
    </source>
</evidence>
<dbReference type="GO" id="GO:0030154">
    <property type="term" value="P:cell differentiation"/>
    <property type="evidence" value="ECO:0007669"/>
    <property type="project" value="TreeGrafter"/>
</dbReference>
<dbReference type="Pfam" id="PF15273">
    <property type="entry name" value="NHS"/>
    <property type="match status" value="1"/>
</dbReference>
<dbReference type="PANTHER" id="PTHR23039">
    <property type="entry name" value="NANCE-HORAN SYNDROME PROTEIN"/>
    <property type="match status" value="1"/>
</dbReference>
<sequence length="1543" mass="170162">MPFAKRAVEPRRLCRSARPRADPEDLCALSNAALSRTVRQLSDLARHAGSLFHELERELAATDRRLRDLRERVRRVDRSTEQLDPKLEAVPVSSLDVESKLSEHFQSAWQLHRNVFVPSSRPPCVEELHLHAKQSLSALHRDQQQRQEVSERERRMTILIAPPTPISPSHHTLHTFESVRSSSPTECCHFSRRSRQVDSDPDSVSLGNRSRFPVPNVPSPLDTQTNWSVALPLPTPEDRMKSQSQAVVSCLVPIDVTGAGFDRDASVRCSLVYSQSVLQRRRKLRRRKTITGIPRQLQQDFDSDESPAASEQPVLAHSSPEARQENLTPTRLNTRDSGCQTEDFLAAVAAPSRRRIRAQRGQSATFPLSHSAGNIPSLPDSSDTMFTTPIGSNLRSHSLPRESARLLKEVQISSDNDDEDLSPFDREQFLSVTGENMLKDEEESTDDQVQSERQLGSFNQHPESPEHVWMQRARSHLPCKTDEISSSSDTFSSPIHSNAGVLASQIDHKDDHQSSSGNWSGSSSTCPSQTSETIPPAASPPLTHCDSELSLNTALNITEDSPEPFSGDRLHGLRGHRTGSSASTATDMLDDGGVSTASEADWSYPQHKHNRCCQKDFSPEGSREGEGSLECPSFVSIATMESLDKPSSDKADTMSHFSVDAEGYYTSMHFDCGLKDSKSFAYNYASVDQQKEGYRGHALNKKHSLSLKKPKVKPLPPERCSSLKKISSHARLTPEMSEPKITPEQNLLMSSKDRNSPSMTDDHCDQGANEELVEAWAEQVSNQIPDMALLSSTDKQSLKNKEVVQSDYADLWAVNDLKSNDTCRSLSNTSTATGTTVIECMKSKESSESQSGSRTASPSLPSVETEFRLPSPEKLVNLASPSSGYSSQSETPTSSSAFFPNPNPLSPVGGKRKPKVPERKSSLTSLQKHTSKEDLELPIIPPTHLDLSTLHNGKKPLPHRNHIHILNNTVAMPTTESVDPGSSSPLEITPMMLHSVQLRSVSKLGQETSSLSCTDASTRPKRPTMCQLNESRKPSPYKHLTSYSPSEDNCEPMFTPTEELEFGSLPRISFTKNRFDRIAPASLWSTSAFSTMSEEVSRDDMMVDISKQIKGPPEQEELFFPQSSVETKKEQEVMLESTEENPQTESLPDHLIILSTRSEKFNQVPDLILHSSVESSEIDPSSSASNHREESASSGGPTRSASQETIGEVSTPDTEDYFSKESTPSGPLASPLTDESTTEEDSVFLSPTKARTTEDLFAMIHRSKRKVLGRKDSKGDVAVRSSPSSTSSPATSPSTPGRSETSTEIFGTDPVRTLGEILAYCQVMYEAIQKLDEKFELLQARVTHIQEDQIHIADDQSEICMLDDTEADQIHDESAETTYHVLQHEGPPSGPPSPEGSRTLNIIVTSENPACSSPSPQSQPRQSGSASTPCRTVRKMLLKQRDVADDHSHVNSGHSSKSVKEILHQHQKSSDPQTHNASAAGSRKFIIPSSVLMMAGAMARPTAAARFLMRSLFSRQELLHGSIRGYMARGLKKLDPDKINAIR</sequence>
<feature type="region of interest" description="Disordered" evidence="2">
    <location>
        <begin position="1267"/>
        <end position="1307"/>
    </location>
</feature>
<feature type="region of interest" description="Disordered" evidence="2">
    <location>
        <begin position="558"/>
        <end position="594"/>
    </location>
</feature>
<feature type="compositionally biased region" description="Low complexity" evidence="2">
    <location>
        <begin position="1412"/>
        <end position="1427"/>
    </location>
</feature>
<protein>
    <submittedName>
        <fullName evidence="4">Nance-Horan syndrome protein-like isoform X2</fullName>
    </submittedName>
</protein>
<feature type="compositionally biased region" description="Low complexity" evidence="2">
    <location>
        <begin position="1281"/>
        <end position="1296"/>
    </location>
</feature>
<name>A0A8J4WWN7_CLAMG</name>
<keyword evidence="1" id="KW-0175">Coiled coil</keyword>
<dbReference type="InterPro" id="IPR018379">
    <property type="entry name" value="BEN_domain"/>
</dbReference>
<feature type="region of interest" description="Disordered" evidence="2">
    <location>
        <begin position="191"/>
        <end position="225"/>
    </location>
</feature>
<feature type="region of interest" description="Disordered" evidence="2">
    <location>
        <begin position="289"/>
        <end position="336"/>
    </location>
</feature>
<feature type="region of interest" description="Disordered" evidence="2">
    <location>
        <begin position="842"/>
        <end position="930"/>
    </location>
</feature>
<feature type="region of interest" description="Disordered" evidence="2">
    <location>
        <begin position="506"/>
        <end position="546"/>
    </location>
</feature>
<feature type="region of interest" description="Disordered" evidence="2">
    <location>
        <begin position="1173"/>
        <end position="1247"/>
    </location>
</feature>
<feature type="region of interest" description="Disordered" evidence="2">
    <location>
        <begin position="360"/>
        <end position="379"/>
    </location>
</feature>
<feature type="compositionally biased region" description="Low complexity" evidence="2">
    <location>
        <begin position="880"/>
        <end position="896"/>
    </location>
</feature>
<feature type="compositionally biased region" description="Polar residues" evidence="2">
    <location>
        <begin position="447"/>
        <end position="462"/>
    </location>
</feature>
<organism evidence="4 5">
    <name type="scientific">Clarias magur</name>
    <name type="common">Asian catfish</name>
    <name type="synonym">Macropteronotus magur</name>
    <dbReference type="NCBI Taxonomy" id="1594786"/>
    <lineage>
        <taxon>Eukaryota</taxon>
        <taxon>Metazoa</taxon>
        <taxon>Chordata</taxon>
        <taxon>Craniata</taxon>
        <taxon>Vertebrata</taxon>
        <taxon>Euteleostomi</taxon>
        <taxon>Actinopterygii</taxon>
        <taxon>Neopterygii</taxon>
        <taxon>Teleostei</taxon>
        <taxon>Ostariophysi</taxon>
        <taxon>Siluriformes</taxon>
        <taxon>Clariidae</taxon>
        <taxon>Clarias</taxon>
    </lineage>
</organism>
<dbReference type="EMBL" id="QNUK01000430">
    <property type="protein sequence ID" value="KAF5893506.1"/>
    <property type="molecule type" value="Genomic_DNA"/>
</dbReference>
<feature type="compositionally biased region" description="Polar residues" evidence="2">
    <location>
        <begin position="1192"/>
        <end position="1205"/>
    </location>
</feature>
<feature type="region of interest" description="Disordered" evidence="2">
    <location>
        <begin position="1122"/>
        <end position="1148"/>
    </location>
</feature>
<feature type="compositionally biased region" description="Polar residues" evidence="2">
    <location>
        <begin position="325"/>
        <end position="336"/>
    </location>
</feature>
<feature type="coiled-coil region" evidence="1">
    <location>
        <begin position="52"/>
        <end position="79"/>
    </location>
</feature>
<dbReference type="PANTHER" id="PTHR23039:SF5">
    <property type="entry name" value="ACTIN REMODELING REGULATOR NHS"/>
    <property type="match status" value="1"/>
</dbReference>
<keyword evidence="5" id="KW-1185">Reference proteome</keyword>
<dbReference type="PROSITE" id="PS51457">
    <property type="entry name" value="BEN"/>
    <property type="match status" value="1"/>
</dbReference>
<feature type="region of interest" description="Disordered" evidence="2">
    <location>
        <begin position="1407"/>
        <end position="1430"/>
    </location>
</feature>
<feature type="compositionally biased region" description="Low complexity" evidence="2">
    <location>
        <begin position="514"/>
        <end position="533"/>
    </location>
</feature>
<feature type="non-terminal residue" evidence="4">
    <location>
        <position position="1"/>
    </location>
</feature>
<feature type="region of interest" description="Disordered" evidence="2">
    <location>
        <begin position="1009"/>
        <end position="1049"/>
    </location>
</feature>
<feature type="compositionally biased region" description="Low complexity" evidence="2">
    <location>
        <begin position="1173"/>
        <end position="1185"/>
    </location>
</feature>
<evidence type="ECO:0000313" key="5">
    <source>
        <dbReference type="Proteomes" id="UP000727407"/>
    </source>
</evidence>
<reference evidence="4" key="1">
    <citation type="submission" date="2020-07" db="EMBL/GenBank/DDBJ databases">
        <title>Clarias magur genome sequencing, assembly and annotation.</title>
        <authorList>
            <person name="Kushwaha B."/>
            <person name="Kumar R."/>
            <person name="Das P."/>
            <person name="Joshi C.G."/>
            <person name="Kumar D."/>
            <person name="Nagpure N.S."/>
            <person name="Pandey M."/>
            <person name="Agarwal S."/>
            <person name="Srivastava S."/>
            <person name="Singh M."/>
            <person name="Sahoo L."/>
            <person name="Jayasankar P."/>
            <person name="Meher P.K."/>
            <person name="Koringa P.G."/>
            <person name="Iquebal M.A."/>
            <person name="Das S.P."/>
            <person name="Bit A."/>
            <person name="Patnaik S."/>
            <person name="Patel N."/>
            <person name="Shah T.M."/>
            <person name="Hinsu A."/>
            <person name="Jena J.K."/>
        </authorList>
    </citation>
    <scope>NUCLEOTIDE SEQUENCE</scope>
    <source>
        <strain evidence="4">CIFAMagur01</strain>
        <tissue evidence="4">Testis</tissue>
    </source>
</reference>
<dbReference type="OrthoDB" id="8965057at2759"/>
<evidence type="ECO:0000256" key="2">
    <source>
        <dbReference type="SAM" id="MobiDB-lite"/>
    </source>
</evidence>
<proteinExistence type="predicted"/>
<evidence type="ECO:0000256" key="1">
    <source>
        <dbReference type="SAM" id="Coils"/>
    </source>
</evidence>
<gene>
    <name evidence="4" type="ORF">DAT39_016784</name>
</gene>
<feature type="compositionally biased region" description="Polar residues" evidence="2">
    <location>
        <begin position="1470"/>
        <end position="1479"/>
    </location>
</feature>
<feature type="domain" description="BEN" evidence="3">
    <location>
        <begin position="1481"/>
        <end position="1543"/>
    </location>
</feature>
<comment type="caution">
    <text evidence="4">The sequence shown here is derived from an EMBL/GenBank/DDBJ whole genome shotgun (WGS) entry which is preliminary data.</text>
</comment>
<dbReference type="GO" id="GO:0003677">
    <property type="term" value="F:DNA binding"/>
    <property type="evidence" value="ECO:0007669"/>
    <property type="project" value="InterPro"/>
</dbReference>
<dbReference type="GO" id="GO:0002088">
    <property type="term" value="P:lens development in camera-type eye"/>
    <property type="evidence" value="ECO:0007669"/>
    <property type="project" value="TreeGrafter"/>
</dbReference>
<accession>A0A8J4WWN7</accession>
<dbReference type="Proteomes" id="UP000727407">
    <property type="component" value="Unassembled WGS sequence"/>
</dbReference>
<feature type="region of interest" description="Disordered" evidence="2">
    <location>
        <begin position="435"/>
        <end position="464"/>
    </location>
</feature>
<evidence type="ECO:0000313" key="4">
    <source>
        <dbReference type="EMBL" id="KAF5893506.1"/>
    </source>
</evidence>